<feature type="transmembrane region" description="Helical" evidence="3">
    <location>
        <begin position="118"/>
        <end position="134"/>
    </location>
</feature>
<evidence type="ECO:0000256" key="2">
    <source>
        <dbReference type="RuleBase" id="RU003750"/>
    </source>
</evidence>
<dbReference type="PROSITE" id="PS00379">
    <property type="entry name" value="CDP_ALCOHOL_P_TRANSF"/>
    <property type="match status" value="1"/>
</dbReference>
<keyword evidence="3" id="KW-0472">Membrane</keyword>
<evidence type="ECO:0000313" key="5">
    <source>
        <dbReference type="Proteomes" id="UP000248161"/>
    </source>
</evidence>
<dbReference type="GO" id="GO:0008654">
    <property type="term" value="P:phospholipid biosynthetic process"/>
    <property type="evidence" value="ECO:0007669"/>
    <property type="project" value="InterPro"/>
</dbReference>
<dbReference type="Pfam" id="PF01066">
    <property type="entry name" value="CDP-OH_P_transf"/>
    <property type="match status" value="1"/>
</dbReference>
<name>A0A2V3HU87_9ARCH</name>
<protein>
    <submittedName>
        <fullName evidence="4">CDP-alcohol phosphatidyltransferase family protein</fullName>
    </submittedName>
</protein>
<gene>
    <name evidence="4" type="ORF">CXX69_00645</name>
</gene>
<dbReference type="InterPro" id="IPR048254">
    <property type="entry name" value="CDP_ALCOHOL_P_TRANSF_CS"/>
</dbReference>
<evidence type="ECO:0000256" key="3">
    <source>
        <dbReference type="SAM" id="Phobius"/>
    </source>
</evidence>
<organism evidence="4 5">
    <name type="scientific">Candidatus Thalassarchaeum betae</name>
    <dbReference type="NCBI Taxonomy" id="2599289"/>
    <lineage>
        <taxon>Archaea</taxon>
        <taxon>Methanobacteriati</taxon>
        <taxon>Thermoplasmatota</taxon>
        <taxon>Candidatus Poseidoniia</taxon>
        <taxon>Candidatus Poseidoniales</taxon>
        <taxon>Candidatus Thalassarchaeaceae</taxon>
        <taxon>Candidatus Thalassarchaeum</taxon>
    </lineage>
</organism>
<comment type="similarity">
    <text evidence="2">Belongs to the CDP-alcohol phosphatidyltransferase class-I family.</text>
</comment>
<feature type="transmembrane region" description="Helical" evidence="3">
    <location>
        <begin position="154"/>
        <end position="175"/>
    </location>
</feature>
<feature type="transmembrane region" description="Helical" evidence="3">
    <location>
        <begin position="195"/>
        <end position="212"/>
    </location>
</feature>
<accession>A0A2V3HU87</accession>
<keyword evidence="3" id="KW-0812">Transmembrane</keyword>
<dbReference type="InterPro" id="IPR000462">
    <property type="entry name" value="CDP-OH_P_trans"/>
</dbReference>
<dbReference type="Proteomes" id="UP000248161">
    <property type="component" value="Unassembled WGS sequence"/>
</dbReference>
<keyword evidence="1 2" id="KW-0808">Transferase</keyword>
<dbReference type="Gene3D" id="1.20.120.1760">
    <property type="match status" value="1"/>
</dbReference>
<dbReference type="EMBL" id="PSPG01000001">
    <property type="protein sequence ID" value="PXF22476.1"/>
    <property type="molecule type" value="Genomic_DNA"/>
</dbReference>
<proteinExistence type="inferred from homology"/>
<dbReference type="GO" id="GO:0016780">
    <property type="term" value="F:phosphotransferase activity, for other substituted phosphate groups"/>
    <property type="evidence" value="ECO:0007669"/>
    <property type="project" value="InterPro"/>
</dbReference>
<evidence type="ECO:0000313" key="4">
    <source>
        <dbReference type="EMBL" id="PXF22476.1"/>
    </source>
</evidence>
<feature type="transmembrane region" description="Helical" evidence="3">
    <location>
        <begin position="27"/>
        <end position="46"/>
    </location>
</feature>
<comment type="caution">
    <text evidence="4">The sequence shown here is derived from an EMBL/GenBank/DDBJ whole genome shotgun (WGS) entry which is preliminary data.</text>
</comment>
<dbReference type="GO" id="GO:0016020">
    <property type="term" value="C:membrane"/>
    <property type="evidence" value="ECO:0007669"/>
    <property type="project" value="InterPro"/>
</dbReference>
<keyword evidence="3" id="KW-1133">Transmembrane helix</keyword>
<dbReference type="InterPro" id="IPR043130">
    <property type="entry name" value="CDP-OH_PTrfase_TM_dom"/>
</dbReference>
<reference evidence="4 5" key="1">
    <citation type="journal article" date="2015" name="Nat. Commun.">
        <title>Genomic and transcriptomic evidence for scavenging of diverse organic compounds by widespread deep-sea archaea.</title>
        <authorList>
            <person name="Li M."/>
            <person name="Baker B.J."/>
            <person name="Anantharaman K."/>
            <person name="Jain S."/>
            <person name="Breier J.A."/>
            <person name="Dick G.J."/>
        </authorList>
    </citation>
    <scope>NUCLEOTIDE SEQUENCE [LARGE SCALE GENOMIC DNA]</scope>
    <source>
        <strain evidence="4">Cayman_51_deep</strain>
    </source>
</reference>
<sequence length="224" mass="23411">MFEKMRGTWSKAIEPLVLRLGNLDPNVLTWGSLVVALLAFWLLAGAGLDGNGATMIGGAVLLIMLAGVLDALDGALARHQGVDGPYGDFLDHTIDRVVDVGLLIAIGMNAAFVDELSSGLVAAVLTLIGSYMGTQSQSVGLDRIYGGFSRADRLVLTLACLIAAAWQAYSGGAGIDVSGIDYADWLMLGNSNLNGMTAALAISAWGGVYTFLSRFVKTRSQLLG</sequence>
<dbReference type="AlphaFoldDB" id="A0A2V3HU87"/>
<feature type="transmembrane region" description="Helical" evidence="3">
    <location>
        <begin position="52"/>
        <end position="72"/>
    </location>
</feature>
<evidence type="ECO:0000256" key="1">
    <source>
        <dbReference type="ARBA" id="ARBA00022679"/>
    </source>
</evidence>